<dbReference type="PANTHER" id="PTHR43484:SF1">
    <property type="entry name" value="FLAGELLAR MOTOR SWITCH PROTEIN FLIN"/>
    <property type="match status" value="1"/>
</dbReference>
<keyword evidence="10" id="KW-0282">Flagellum</keyword>
<name>R5LS33_9FIRM</name>
<keyword evidence="10" id="KW-0969">Cilium</keyword>
<keyword evidence="4" id="KW-0145">Chemotaxis</keyword>
<dbReference type="CDD" id="cd17907">
    <property type="entry name" value="FliY_FliN-Y"/>
    <property type="match status" value="1"/>
</dbReference>
<proteinExistence type="inferred from homology"/>
<dbReference type="InterPro" id="IPR051469">
    <property type="entry name" value="FliN/MopA/SpaO"/>
</dbReference>
<accession>R5LS33</accession>
<feature type="region of interest" description="Disordered" evidence="7">
    <location>
        <begin position="230"/>
        <end position="308"/>
    </location>
</feature>
<keyword evidence="3" id="KW-1003">Cell membrane</keyword>
<dbReference type="SUPFAM" id="SSF103039">
    <property type="entry name" value="CheC-like"/>
    <property type="match status" value="1"/>
</dbReference>
<gene>
    <name evidence="10" type="ORF">BN569_01797</name>
</gene>
<feature type="domain" description="Flagellar motor switch protein FliN-like C-terminal" evidence="8">
    <location>
        <begin position="357"/>
        <end position="427"/>
    </location>
</feature>
<dbReference type="InterPro" id="IPR012826">
    <property type="entry name" value="FliN"/>
</dbReference>
<feature type="domain" description="CheC-like protein" evidence="9">
    <location>
        <begin position="36"/>
        <end position="73"/>
    </location>
</feature>
<dbReference type="NCBIfam" id="NF005995">
    <property type="entry name" value="PRK08119.1"/>
    <property type="match status" value="1"/>
</dbReference>
<protein>
    <submittedName>
        <fullName evidence="10">Flagellar motor switch phosphatase FliY</fullName>
    </submittedName>
</protein>
<comment type="caution">
    <text evidence="10">The sequence shown here is derived from an EMBL/GenBank/DDBJ whole genome shotgun (WGS) entry which is preliminary data.</text>
</comment>
<dbReference type="InterPro" id="IPR036429">
    <property type="entry name" value="SpoA-like_sf"/>
</dbReference>
<evidence type="ECO:0000256" key="2">
    <source>
        <dbReference type="ARBA" id="ARBA00009226"/>
    </source>
</evidence>
<dbReference type="GO" id="GO:0071973">
    <property type="term" value="P:bacterial-type flagellum-dependent cell motility"/>
    <property type="evidence" value="ECO:0007669"/>
    <property type="project" value="InterPro"/>
</dbReference>
<dbReference type="GO" id="GO:0009425">
    <property type="term" value="C:bacterial-type flagellum basal body"/>
    <property type="evidence" value="ECO:0007669"/>
    <property type="project" value="InterPro"/>
</dbReference>
<dbReference type="GO" id="GO:0016787">
    <property type="term" value="F:hydrolase activity"/>
    <property type="evidence" value="ECO:0007669"/>
    <property type="project" value="InterPro"/>
</dbReference>
<dbReference type="SUPFAM" id="SSF101801">
    <property type="entry name" value="Surface presentation of antigens (SPOA)"/>
    <property type="match status" value="1"/>
</dbReference>
<evidence type="ECO:0000256" key="6">
    <source>
        <dbReference type="ARBA" id="ARBA00023136"/>
    </source>
</evidence>
<dbReference type="InterPro" id="IPR028976">
    <property type="entry name" value="CheC-like_sf"/>
</dbReference>
<dbReference type="GO" id="GO:0006935">
    <property type="term" value="P:chemotaxis"/>
    <property type="evidence" value="ECO:0007669"/>
    <property type="project" value="UniProtKB-KW"/>
</dbReference>
<dbReference type="InterPro" id="IPR001172">
    <property type="entry name" value="FliN_T3SS_HrcQb"/>
</dbReference>
<dbReference type="PANTHER" id="PTHR43484">
    <property type="match status" value="1"/>
</dbReference>
<sequence length="428" mass="46287">MDGMLSQEEINALLAGANADGLADANTDGEETLTDEQKDAIGEISNISMGTAATTLSTLLNQTVNITTPKVTYMNWQELADSYDKPCVFLQISYTSGLDGNNVLVLKERDVKIITDLMMGGPGNVSDEPIGELHLSAIGEAMNQMMGSAATSMSSMLGKKIDISPPIANLVDLNDNNKKDIPEFLQKRFVKVSFRMTIGTLIDSEIMQLYPFDFARHLYETFMHDAVSGMTTSTKEAQPEQQASEPAPQPQPVQQPAPQPQPVQQPAPQPQPVQQPAPQPQPVQQPTPQPQQMAGAVPPQGYAMPPQGYAMPPQGYAMPPQGYAMPSQNYENVNVQPASFQPFTGGNALPGHENIDLIMDVPLEVTVELGRTTKSIKEILEFAPGTIVELNKIAGEPIDVLVNGKYVAKGEVVVIEESFGVKITEIVK</sequence>
<evidence type="ECO:0000256" key="1">
    <source>
        <dbReference type="ARBA" id="ARBA00004413"/>
    </source>
</evidence>
<reference evidence="10" key="1">
    <citation type="submission" date="2012-11" db="EMBL/GenBank/DDBJ databases">
        <title>Dependencies among metagenomic species, viruses, plasmids and units of genetic variation.</title>
        <authorList>
            <person name="Nielsen H.B."/>
            <person name="Almeida M."/>
            <person name="Juncker A.S."/>
            <person name="Rasmussen S."/>
            <person name="Li J."/>
            <person name="Sunagawa S."/>
            <person name="Plichta D."/>
            <person name="Gautier L."/>
            <person name="Le Chatelier E."/>
            <person name="Peletier E."/>
            <person name="Bonde I."/>
            <person name="Nielsen T."/>
            <person name="Manichanh C."/>
            <person name="Arumugam M."/>
            <person name="Batto J."/>
            <person name="Santos M.B.Q.D."/>
            <person name="Blom N."/>
            <person name="Borruel N."/>
            <person name="Burgdorf K.S."/>
            <person name="Boumezbeur F."/>
            <person name="Casellas F."/>
            <person name="Dore J."/>
            <person name="Guarner F."/>
            <person name="Hansen T."/>
            <person name="Hildebrand F."/>
            <person name="Kaas R.S."/>
            <person name="Kennedy S."/>
            <person name="Kristiansen K."/>
            <person name="Kultima J.R."/>
            <person name="Leonard P."/>
            <person name="Levenez F."/>
            <person name="Lund O."/>
            <person name="Moumen B."/>
            <person name="Le Paslier D."/>
            <person name="Pons N."/>
            <person name="Pedersen O."/>
            <person name="Prifti E."/>
            <person name="Qin J."/>
            <person name="Raes J."/>
            <person name="Tap J."/>
            <person name="Tims S."/>
            <person name="Ussery D.W."/>
            <person name="Yamada T."/>
            <person name="MetaHit consortium"/>
            <person name="Renault P."/>
            <person name="Sicheritz-Ponten T."/>
            <person name="Bork P."/>
            <person name="Wang J."/>
            <person name="Brunak S."/>
            <person name="Ehrlich S.D."/>
        </authorList>
    </citation>
    <scope>NUCLEOTIDE SEQUENCE [LARGE SCALE GENOMIC DNA]</scope>
</reference>
<dbReference type="Gene3D" id="3.40.1550.10">
    <property type="entry name" value="CheC-like"/>
    <property type="match status" value="1"/>
</dbReference>
<dbReference type="NCBIfam" id="TIGR02480">
    <property type="entry name" value="fliN"/>
    <property type="match status" value="1"/>
</dbReference>
<organism evidence="10 11">
    <name type="scientific">Eshraghiella crossota CAG:259</name>
    <dbReference type="NCBI Taxonomy" id="1263062"/>
    <lineage>
        <taxon>Bacteria</taxon>
        <taxon>Bacillati</taxon>
        <taxon>Bacillota</taxon>
        <taxon>Clostridia</taxon>
        <taxon>Lachnospirales</taxon>
        <taxon>Lachnospiraceae</taxon>
        <taxon>Eshraghiella</taxon>
    </lineage>
</organism>
<dbReference type="InterPro" id="IPR001543">
    <property type="entry name" value="FliN-like_C"/>
</dbReference>
<comment type="similarity">
    <text evidence="2">Belongs to the FliN/MopA/SpaO family.</text>
</comment>
<evidence type="ECO:0000256" key="5">
    <source>
        <dbReference type="ARBA" id="ARBA00022779"/>
    </source>
</evidence>
<feature type="compositionally biased region" description="Pro residues" evidence="7">
    <location>
        <begin position="247"/>
        <end position="289"/>
    </location>
</feature>
<dbReference type="Proteomes" id="UP000018300">
    <property type="component" value="Unassembled WGS sequence"/>
</dbReference>
<dbReference type="EMBL" id="CAYU010000018">
    <property type="protein sequence ID" value="CCY75906.1"/>
    <property type="molecule type" value="Genomic_DNA"/>
</dbReference>
<evidence type="ECO:0000259" key="8">
    <source>
        <dbReference type="Pfam" id="PF01052"/>
    </source>
</evidence>
<dbReference type="GO" id="GO:0005886">
    <property type="term" value="C:plasma membrane"/>
    <property type="evidence" value="ECO:0007669"/>
    <property type="project" value="UniProtKB-SubCell"/>
</dbReference>
<feature type="domain" description="CheC-like protein" evidence="9">
    <location>
        <begin position="133"/>
        <end position="169"/>
    </location>
</feature>
<keyword evidence="10" id="KW-0966">Cell projection</keyword>
<comment type="subcellular location">
    <subcellularLocation>
        <location evidence="1">Cell membrane</location>
        <topology evidence="1">Peripheral membrane protein</topology>
        <orientation evidence="1">Cytoplasmic side</orientation>
    </subcellularLocation>
</comment>
<evidence type="ECO:0000313" key="10">
    <source>
        <dbReference type="EMBL" id="CCY75906.1"/>
    </source>
</evidence>
<dbReference type="AlphaFoldDB" id="R5LS33"/>
<keyword evidence="5" id="KW-0283">Flagellar rotation</keyword>
<keyword evidence="6" id="KW-0472">Membrane</keyword>
<evidence type="ECO:0000256" key="7">
    <source>
        <dbReference type="SAM" id="MobiDB-lite"/>
    </source>
</evidence>
<dbReference type="GO" id="GO:0003774">
    <property type="term" value="F:cytoskeletal motor activity"/>
    <property type="evidence" value="ECO:0007669"/>
    <property type="project" value="InterPro"/>
</dbReference>
<evidence type="ECO:0000313" key="11">
    <source>
        <dbReference type="Proteomes" id="UP000018300"/>
    </source>
</evidence>
<dbReference type="Pfam" id="PF04509">
    <property type="entry name" value="CheC"/>
    <property type="match status" value="2"/>
</dbReference>
<dbReference type="Pfam" id="PF01052">
    <property type="entry name" value="FliMN_C"/>
    <property type="match status" value="1"/>
</dbReference>
<evidence type="ECO:0000256" key="3">
    <source>
        <dbReference type="ARBA" id="ARBA00022475"/>
    </source>
</evidence>
<evidence type="ECO:0000259" key="9">
    <source>
        <dbReference type="Pfam" id="PF04509"/>
    </source>
</evidence>
<dbReference type="InterPro" id="IPR007597">
    <property type="entry name" value="CheC"/>
</dbReference>
<evidence type="ECO:0000256" key="4">
    <source>
        <dbReference type="ARBA" id="ARBA00022500"/>
    </source>
</evidence>
<dbReference type="Gene3D" id="2.30.330.10">
    <property type="entry name" value="SpoA-like"/>
    <property type="match status" value="1"/>
</dbReference>
<dbReference type="PRINTS" id="PR00956">
    <property type="entry name" value="FLGMOTORFLIN"/>
</dbReference>